<evidence type="ECO:0000313" key="3">
    <source>
        <dbReference type="Proteomes" id="UP000541558"/>
    </source>
</evidence>
<proteinExistence type="predicted"/>
<name>A0A8H5FFT1_9AGAR</name>
<feature type="compositionally biased region" description="Polar residues" evidence="1">
    <location>
        <begin position="70"/>
        <end position="97"/>
    </location>
</feature>
<evidence type="ECO:0000256" key="1">
    <source>
        <dbReference type="SAM" id="MobiDB-lite"/>
    </source>
</evidence>
<keyword evidence="3" id="KW-1185">Reference proteome</keyword>
<dbReference type="AlphaFoldDB" id="A0A8H5FFT1"/>
<evidence type="ECO:0000313" key="2">
    <source>
        <dbReference type="EMBL" id="KAF5334977.1"/>
    </source>
</evidence>
<dbReference type="OrthoDB" id="10358102at2759"/>
<sequence length="266" mass="28621">MENEKPLLTVEYDPALATNNSAPIQPGVQIERWNFKKPSGPKRIRKNQDQANPRKPKPYERHTSILDASGLQQQSVEVPGPSSQGHASGSTLPSHSTAMAPPDPPGSRLHSFESDEMLLDDIRCSTSFSSTSMPSSSAHPMTAPPTPATHHDQYDPMAWASEPTTPFSKHRQSFDTTSSFPSPSPSTANLDRGPPQSSLLLSAASDYSFHNYASNSPSFERSQSVGAMSAHSSFSVSESQSPHTAMSSFSQERQVQPSAEGLLGSA</sequence>
<feature type="compositionally biased region" description="Low complexity" evidence="1">
    <location>
        <begin position="174"/>
        <end position="187"/>
    </location>
</feature>
<accession>A0A8H5FFT1</accession>
<dbReference type="Proteomes" id="UP000541558">
    <property type="component" value="Unassembled WGS sequence"/>
</dbReference>
<gene>
    <name evidence="2" type="ORF">D9611_009935</name>
</gene>
<feature type="compositionally biased region" description="Low complexity" evidence="1">
    <location>
        <begin position="125"/>
        <end position="141"/>
    </location>
</feature>
<reference evidence="2 3" key="1">
    <citation type="journal article" date="2020" name="ISME J.">
        <title>Uncovering the hidden diversity of litter-decomposition mechanisms in mushroom-forming fungi.</title>
        <authorList>
            <person name="Floudas D."/>
            <person name="Bentzer J."/>
            <person name="Ahren D."/>
            <person name="Johansson T."/>
            <person name="Persson P."/>
            <person name="Tunlid A."/>
        </authorList>
    </citation>
    <scope>NUCLEOTIDE SEQUENCE [LARGE SCALE GENOMIC DNA]</scope>
    <source>
        <strain evidence="2 3">CBS 175.51</strain>
    </source>
</reference>
<feature type="region of interest" description="Disordered" evidence="1">
    <location>
        <begin position="1"/>
        <end position="266"/>
    </location>
</feature>
<organism evidence="2 3">
    <name type="scientific">Ephemerocybe angulata</name>
    <dbReference type="NCBI Taxonomy" id="980116"/>
    <lineage>
        <taxon>Eukaryota</taxon>
        <taxon>Fungi</taxon>
        <taxon>Dikarya</taxon>
        <taxon>Basidiomycota</taxon>
        <taxon>Agaricomycotina</taxon>
        <taxon>Agaricomycetes</taxon>
        <taxon>Agaricomycetidae</taxon>
        <taxon>Agaricales</taxon>
        <taxon>Agaricineae</taxon>
        <taxon>Psathyrellaceae</taxon>
        <taxon>Ephemerocybe</taxon>
    </lineage>
</organism>
<feature type="compositionally biased region" description="Polar residues" evidence="1">
    <location>
        <begin position="211"/>
        <end position="257"/>
    </location>
</feature>
<protein>
    <submittedName>
        <fullName evidence="2">Uncharacterized protein</fullName>
    </submittedName>
</protein>
<comment type="caution">
    <text evidence="2">The sequence shown here is derived from an EMBL/GenBank/DDBJ whole genome shotgun (WGS) entry which is preliminary data.</text>
</comment>
<dbReference type="EMBL" id="JAACJK010000065">
    <property type="protein sequence ID" value="KAF5334977.1"/>
    <property type="molecule type" value="Genomic_DNA"/>
</dbReference>